<dbReference type="NCBIfam" id="TIGR02001">
    <property type="entry name" value="gcw_chp"/>
    <property type="match status" value="1"/>
</dbReference>
<evidence type="ECO:0000313" key="2">
    <source>
        <dbReference type="EMBL" id="PXW78124.1"/>
    </source>
</evidence>
<comment type="caution">
    <text evidence="2">The sequence shown here is derived from an EMBL/GenBank/DDBJ whole genome shotgun (WGS) entry which is preliminary data.</text>
</comment>
<dbReference type="AlphaFoldDB" id="A0A2V3VAG8"/>
<reference evidence="2 3" key="1">
    <citation type="submission" date="2018-05" db="EMBL/GenBank/DDBJ databases">
        <title>Genomic Encyclopedia of Type Strains, Phase IV (KMG-IV): sequencing the most valuable type-strain genomes for metagenomic binning, comparative biology and taxonomic classification.</title>
        <authorList>
            <person name="Goeker M."/>
        </authorList>
    </citation>
    <scope>NUCLEOTIDE SEQUENCE [LARGE SCALE GENOMIC DNA]</scope>
    <source>
        <strain evidence="2 3">DSM 3183</strain>
    </source>
</reference>
<feature type="signal peptide" evidence="1">
    <location>
        <begin position="1"/>
        <end position="27"/>
    </location>
</feature>
<name>A0A2V3VAG8_9SPHN</name>
<gene>
    <name evidence="2" type="ORF">C7451_103232</name>
</gene>
<dbReference type="InterPro" id="IPR010239">
    <property type="entry name" value="CHP02001"/>
</dbReference>
<protein>
    <submittedName>
        <fullName evidence="2">Uncharacterized protein (TIGR02001 family)</fullName>
    </submittedName>
</protein>
<organism evidence="2 3">
    <name type="scientific">Blastomonas natatoria</name>
    <dbReference type="NCBI Taxonomy" id="34015"/>
    <lineage>
        <taxon>Bacteria</taxon>
        <taxon>Pseudomonadati</taxon>
        <taxon>Pseudomonadota</taxon>
        <taxon>Alphaproteobacteria</taxon>
        <taxon>Sphingomonadales</taxon>
        <taxon>Sphingomonadaceae</taxon>
        <taxon>Blastomonas</taxon>
    </lineage>
</organism>
<proteinExistence type="predicted"/>
<keyword evidence="1" id="KW-0732">Signal</keyword>
<feature type="chain" id="PRO_5015960329" evidence="1">
    <location>
        <begin position="28"/>
        <end position="278"/>
    </location>
</feature>
<dbReference type="Proteomes" id="UP000248014">
    <property type="component" value="Unassembled WGS sequence"/>
</dbReference>
<dbReference type="OrthoDB" id="9793561at2"/>
<keyword evidence="3" id="KW-1185">Reference proteome</keyword>
<accession>A0A2V3VAG8</accession>
<dbReference type="Pfam" id="PF09694">
    <property type="entry name" value="Gcw_chp"/>
    <property type="match status" value="1"/>
</dbReference>
<sequence length="278" mass="29128">MRTSKFHRGLAGLVLLASSAIATPAFAQEEESKPVTITGSVGLVSDYRFRGVSQSDEGVAVQGGFTINHESGFYAGTWASNLAGWGTFGGPNLELDIFAGYTKTFDSTTIDVGVTWYMYPNGADETDFFEGYAKLRGTAGPATLTAAVYYAPKQNALSNVSNTPFSRGQNEDNLYLAGDASFAIPDTPVSINAHIGYSEGNPGLGPNGTSVTPTGEYWDYSIGASVNVYGPLTLGVAYVDTDITPAESAYLQPNFSRVRGGGGQIADGTVVVSLTAAF</sequence>
<dbReference type="EMBL" id="QJJM01000003">
    <property type="protein sequence ID" value="PXW78124.1"/>
    <property type="molecule type" value="Genomic_DNA"/>
</dbReference>
<evidence type="ECO:0000313" key="3">
    <source>
        <dbReference type="Proteomes" id="UP000248014"/>
    </source>
</evidence>
<dbReference type="RefSeq" id="WP_110297918.1">
    <property type="nucleotide sequence ID" value="NZ_QJJM01000003.1"/>
</dbReference>
<evidence type="ECO:0000256" key="1">
    <source>
        <dbReference type="SAM" id="SignalP"/>
    </source>
</evidence>